<comment type="caution">
    <text evidence="1">The sequence shown here is derived from an EMBL/GenBank/DDBJ whole genome shotgun (WGS) entry which is preliminary data.</text>
</comment>
<dbReference type="AlphaFoldDB" id="A0A1Y2BT15"/>
<evidence type="ECO:0000313" key="2">
    <source>
        <dbReference type="Proteomes" id="UP000193642"/>
    </source>
</evidence>
<dbReference type="EMBL" id="MCGO01000047">
    <property type="protein sequence ID" value="ORY37889.1"/>
    <property type="molecule type" value="Genomic_DNA"/>
</dbReference>
<sequence length="52" mass="6054">MCKLMTVNSCQIRNSPCTFARDGVRLVETQNYVLKYGKEPGFLNFQNLMYKC</sequence>
<dbReference type="Proteomes" id="UP000193642">
    <property type="component" value="Unassembled WGS sequence"/>
</dbReference>
<proteinExistence type="predicted"/>
<keyword evidence="2" id="KW-1185">Reference proteome</keyword>
<reference evidence="1 2" key="1">
    <citation type="submission" date="2016-07" db="EMBL/GenBank/DDBJ databases">
        <title>Pervasive Adenine N6-methylation of Active Genes in Fungi.</title>
        <authorList>
            <consortium name="DOE Joint Genome Institute"/>
            <person name="Mondo S.J."/>
            <person name="Dannebaum R.O."/>
            <person name="Kuo R.C."/>
            <person name="Labutti K."/>
            <person name="Haridas S."/>
            <person name="Kuo A."/>
            <person name="Salamov A."/>
            <person name="Ahrendt S.R."/>
            <person name="Lipzen A."/>
            <person name="Sullivan W."/>
            <person name="Andreopoulos W.B."/>
            <person name="Clum A."/>
            <person name="Lindquist E."/>
            <person name="Daum C."/>
            <person name="Ramamoorthy G.K."/>
            <person name="Gryganskyi A."/>
            <person name="Culley D."/>
            <person name="Magnuson J.K."/>
            <person name="James T.Y."/>
            <person name="O'Malley M.A."/>
            <person name="Stajich J.E."/>
            <person name="Spatafora J.W."/>
            <person name="Visel A."/>
            <person name="Grigoriev I.V."/>
        </authorList>
    </citation>
    <scope>NUCLEOTIDE SEQUENCE [LARGE SCALE GENOMIC DNA]</scope>
    <source>
        <strain evidence="1 2">JEL800</strain>
    </source>
</reference>
<gene>
    <name evidence="1" type="ORF">BCR33DRAFT_721093</name>
</gene>
<protein>
    <submittedName>
        <fullName evidence="1">Uncharacterized protein</fullName>
    </submittedName>
</protein>
<accession>A0A1Y2BT15</accession>
<organism evidence="1 2">
    <name type="scientific">Rhizoclosmatium globosum</name>
    <dbReference type="NCBI Taxonomy" id="329046"/>
    <lineage>
        <taxon>Eukaryota</taxon>
        <taxon>Fungi</taxon>
        <taxon>Fungi incertae sedis</taxon>
        <taxon>Chytridiomycota</taxon>
        <taxon>Chytridiomycota incertae sedis</taxon>
        <taxon>Chytridiomycetes</taxon>
        <taxon>Chytridiales</taxon>
        <taxon>Chytriomycetaceae</taxon>
        <taxon>Rhizoclosmatium</taxon>
    </lineage>
</organism>
<evidence type="ECO:0000313" key="1">
    <source>
        <dbReference type="EMBL" id="ORY37889.1"/>
    </source>
</evidence>
<name>A0A1Y2BT15_9FUNG</name>